<evidence type="ECO:0000256" key="1">
    <source>
        <dbReference type="ARBA" id="ARBA00022729"/>
    </source>
</evidence>
<dbReference type="GO" id="GO:0003755">
    <property type="term" value="F:peptidyl-prolyl cis-trans isomerase activity"/>
    <property type="evidence" value="ECO:0007669"/>
    <property type="project" value="UniProtKB-KW"/>
</dbReference>
<evidence type="ECO:0000256" key="2">
    <source>
        <dbReference type="ARBA" id="ARBA00022764"/>
    </source>
</evidence>
<dbReference type="EMBL" id="JAGIBU010000005">
    <property type="protein sequence ID" value="MBS7824893.1"/>
    <property type="molecule type" value="Genomic_DNA"/>
</dbReference>
<keyword evidence="4" id="KW-0143">Chaperone</keyword>
<evidence type="ECO:0000313" key="10">
    <source>
        <dbReference type="Proteomes" id="UP000680020"/>
    </source>
</evidence>
<feature type="chain" id="PRO_5044319138" evidence="7">
    <location>
        <begin position="22"/>
        <end position="327"/>
    </location>
</feature>
<dbReference type="InterPro" id="IPR050280">
    <property type="entry name" value="OMP_Chaperone_SurA"/>
</dbReference>
<dbReference type="EC" id="5.2.1.8" evidence="9"/>
<evidence type="ECO:0000256" key="5">
    <source>
        <dbReference type="ARBA" id="ARBA00023235"/>
    </source>
</evidence>
<feature type="domain" description="PpiC" evidence="8">
    <location>
        <begin position="183"/>
        <end position="282"/>
    </location>
</feature>
<organism evidence="9 10">
    <name type="scientific">Wohlfahrtiimonas chitiniclastica</name>
    <dbReference type="NCBI Taxonomy" id="400946"/>
    <lineage>
        <taxon>Bacteria</taxon>
        <taxon>Pseudomonadati</taxon>
        <taxon>Pseudomonadota</taxon>
        <taxon>Gammaproteobacteria</taxon>
        <taxon>Cardiobacteriales</taxon>
        <taxon>Ignatzschineriaceae</taxon>
        <taxon>Wohlfahrtiimonas</taxon>
    </lineage>
</organism>
<dbReference type="AlphaFoldDB" id="A0AB35BY36"/>
<feature type="signal peptide" evidence="7">
    <location>
        <begin position="1"/>
        <end position="21"/>
    </location>
</feature>
<accession>A0AB35BY36</accession>
<evidence type="ECO:0000313" key="9">
    <source>
        <dbReference type="EMBL" id="MBS7824893.1"/>
    </source>
</evidence>
<sequence>MARKKLSVLLPLSLLCFSSFATMSHAQKSNTQYTDQIALVVDNQAITRKEFNSALAQARAEFRGMGLSEQAIKDEVVKTLAINKIMESIANNAGIEISDMMVDDAIRDIASRNGATVSDLKAYLQYQGIPFNQFRENIRKQIMSAELRNQMMRSIRVTDDEVDIYMRSDEFKQLQKQLANSKTPNVKVRHILVRVDNDTTEKEAKLRIDRLHERLAAGEGFEEIAKAQSQDPVSAAKGGEIGWVAPGQLVPEFEKTMLALKVGETSKPVRTPFGYHIIRVEDKKVGLPDESQIKNIARDYYYRKKAGQQYSLWQDKMLSDVYIERRF</sequence>
<dbReference type="PANTHER" id="PTHR47637">
    <property type="entry name" value="CHAPERONE SURA"/>
    <property type="match status" value="1"/>
</dbReference>
<dbReference type="PANTHER" id="PTHR47637:SF1">
    <property type="entry name" value="CHAPERONE SURA"/>
    <property type="match status" value="1"/>
</dbReference>
<dbReference type="InterPro" id="IPR027304">
    <property type="entry name" value="Trigger_fact/SurA_dom_sf"/>
</dbReference>
<gene>
    <name evidence="9" type="ORF">J7561_06705</name>
</gene>
<keyword evidence="5 6" id="KW-0413">Isomerase</keyword>
<reference evidence="9" key="1">
    <citation type="submission" date="2021-03" db="EMBL/GenBank/DDBJ databases">
        <title>Identification and antibiotic profiling of Wohlfahrtiimonas chitiniclastica, an underestimated human pathogen.</title>
        <authorList>
            <person name="Kopf A."/>
            <person name="Bunk B."/>
            <person name="Coldewey S."/>
            <person name="Gunzer F."/>
            <person name="Riedel T."/>
            <person name="Schroettner P."/>
        </authorList>
    </citation>
    <scope>NUCLEOTIDE SEQUENCE</scope>
    <source>
        <strain evidence="9">DSM 100917</strain>
    </source>
</reference>
<dbReference type="InterPro" id="IPR015391">
    <property type="entry name" value="SurA_N"/>
</dbReference>
<keyword evidence="1 7" id="KW-0732">Signal</keyword>
<dbReference type="Pfam" id="PF09312">
    <property type="entry name" value="SurA_N"/>
    <property type="match status" value="1"/>
</dbReference>
<dbReference type="InterPro" id="IPR000297">
    <property type="entry name" value="PPIase_PpiC"/>
</dbReference>
<comment type="caution">
    <text evidence="9">The sequence shown here is derived from an EMBL/GenBank/DDBJ whole genome shotgun (WGS) entry which is preliminary data.</text>
</comment>
<evidence type="ECO:0000256" key="6">
    <source>
        <dbReference type="PROSITE-ProRule" id="PRU00278"/>
    </source>
</evidence>
<evidence type="ECO:0000259" key="8">
    <source>
        <dbReference type="PROSITE" id="PS50198"/>
    </source>
</evidence>
<dbReference type="Gene3D" id="1.10.4030.10">
    <property type="entry name" value="Porin chaperone SurA, peptide-binding domain"/>
    <property type="match status" value="1"/>
</dbReference>
<protein>
    <submittedName>
        <fullName evidence="9">Peptidylprolyl isomerase</fullName>
        <ecNumber evidence="9">5.2.1.8</ecNumber>
    </submittedName>
</protein>
<keyword evidence="3 6" id="KW-0697">Rotamase</keyword>
<dbReference type="Gene3D" id="3.10.50.40">
    <property type="match status" value="1"/>
</dbReference>
<evidence type="ECO:0000256" key="7">
    <source>
        <dbReference type="SAM" id="SignalP"/>
    </source>
</evidence>
<keyword evidence="2" id="KW-0574">Periplasm</keyword>
<dbReference type="PROSITE" id="PS50198">
    <property type="entry name" value="PPIC_PPIASE_2"/>
    <property type="match status" value="1"/>
</dbReference>
<name>A0AB35BY36_9GAMM</name>
<dbReference type="SUPFAM" id="SSF109998">
    <property type="entry name" value="Triger factor/SurA peptide-binding domain-like"/>
    <property type="match status" value="1"/>
</dbReference>
<evidence type="ECO:0000256" key="4">
    <source>
        <dbReference type="ARBA" id="ARBA00023186"/>
    </source>
</evidence>
<dbReference type="Pfam" id="PF13616">
    <property type="entry name" value="Rotamase_3"/>
    <property type="match status" value="1"/>
</dbReference>
<dbReference type="RefSeq" id="WP_008316453.1">
    <property type="nucleotide sequence ID" value="NZ_CP115969.1"/>
</dbReference>
<dbReference type="Proteomes" id="UP000680020">
    <property type="component" value="Unassembled WGS sequence"/>
</dbReference>
<dbReference type="SUPFAM" id="SSF54534">
    <property type="entry name" value="FKBP-like"/>
    <property type="match status" value="1"/>
</dbReference>
<evidence type="ECO:0000256" key="3">
    <source>
        <dbReference type="ARBA" id="ARBA00023110"/>
    </source>
</evidence>
<proteinExistence type="predicted"/>
<dbReference type="InterPro" id="IPR046357">
    <property type="entry name" value="PPIase_dom_sf"/>
</dbReference>